<proteinExistence type="predicted"/>
<dbReference type="Pfam" id="PF08590">
    <property type="entry name" value="DUF1771"/>
    <property type="match status" value="1"/>
</dbReference>
<keyword evidence="6" id="KW-1185">Reference proteome</keyword>
<name>A0A7J6EZL8_CANSA</name>
<reference evidence="5 6" key="1">
    <citation type="journal article" date="2020" name="bioRxiv">
        <title>Sequence and annotation of 42 cannabis genomes reveals extensive copy number variation in cannabinoid synthesis and pathogen resistance genes.</title>
        <authorList>
            <person name="Mckernan K.J."/>
            <person name="Helbert Y."/>
            <person name="Kane L.T."/>
            <person name="Ebling H."/>
            <person name="Zhang L."/>
            <person name="Liu B."/>
            <person name="Eaton Z."/>
            <person name="Mclaughlin S."/>
            <person name="Kingan S."/>
            <person name="Baybayan P."/>
            <person name="Concepcion G."/>
            <person name="Jordan M."/>
            <person name="Riva A."/>
            <person name="Barbazuk W."/>
            <person name="Harkins T."/>
        </authorList>
    </citation>
    <scope>NUCLEOTIDE SEQUENCE [LARGE SCALE GENOMIC DNA]</scope>
    <source>
        <strain evidence="5 6">cv. Jamaican Lion 4</strain>
        <strain evidence="4">Father</strain>
        <strain evidence="3">Mother</strain>
        <tissue evidence="3">Leaf</tissue>
    </source>
</reference>
<feature type="region of interest" description="Disordered" evidence="1">
    <location>
        <begin position="199"/>
        <end position="220"/>
    </location>
</feature>
<evidence type="ECO:0000313" key="4">
    <source>
        <dbReference type="EMBL" id="KAF4394072.1"/>
    </source>
</evidence>
<protein>
    <recommendedName>
        <fullName evidence="2">DUF1771 domain-containing protein</fullName>
    </recommendedName>
</protein>
<dbReference type="SMART" id="SM01162">
    <property type="entry name" value="DUF1771"/>
    <property type="match status" value="1"/>
</dbReference>
<evidence type="ECO:0000313" key="3">
    <source>
        <dbReference type="EMBL" id="KAF4363798.1"/>
    </source>
</evidence>
<comment type="caution">
    <text evidence="3">The sequence shown here is derived from an EMBL/GenBank/DDBJ whole genome shotgun (WGS) entry which is preliminary data.</text>
</comment>
<evidence type="ECO:0000256" key="1">
    <source>
        <dbReference type="SAM" id="MobiDB-lite"/>
    </source>
</evidence>
<dbReference type="CDD" id="cd14279">
    <property type="entry name" value="CUE"/>
    <property type="match status" value="1"/>
</dbReference>
<dbReference type="EMBL" id="JAATIQ010000047">
    <property type="protein sequence ID" value="KAF4394072.1"/>
    <property type="molecule type" value="Genomic_DNA"/>
</dbReference>
<organism evidence="3 5">
    <name type="scientific">Cannabis sativa</name>
    <name type="common">Hemp</name>
    <name type="synonym">Marijuana</name>
    <dbReference type="NCBI Taxonomy" id="3483"/>
    <lineage>
        <taxon>Eukaryota</taxon>
        <taxon>Viridiplantae</taxon>
        <taxon>Streptophyta</taxon>
        <taxon>Embryophyta</taxon>
        <taxon>Tracheophyta</taxon>
        <taxon>Spermatophyta</taxon>
        <taxon>Magnoliopsida</taxon>
        <taxon>eudicotyledons</taxon>
        <taxon>Gunneridae</taxon>
        <taxon>Pentapetalae</taxon>
        <taxon>rosids</taxon>
        <taxon>fabids</taxon>
        <taxon>Rosales</taxon>
        <taxon>Cannabaceae</taxon>
        <taxon>Cannabis</taxon>
    </lineage>
</organism>
<feature type="domain" description="DUF1771" evidence="2">
    <location>
        <begin position="301"/>
        <end position="366"/>
    </location>
</feature>
<evidence type="ECO:0000259" key="2">
    <source>
        <dbReference type="SMART" id="SM01162"/>
    </source>
</evidence>
<dbReference type="PANTHER" id="PTHR47872:SF3">
    <property type="entry name" value="NUCLEAR RNA EXPORT FACTOR SDE5 ISOFORM X1"/>
    <property type="match status" value="1"/>
</dbReference>
<accession>A0A7J6EZL8</accession>
<dbReference type="PANTHER" id="PTHR47872">
    <property type="entry name" value="NUCLEAR RNA EXPORT FACTOR SDE5-RELATED"/>
    <property type="match status" value="1"/>
</dbReference>
<gene>
    <name evidence="3" type="ORF">F8388_000463</name>
    <name evidence="4" type="ORF">G4B88_026041</name>
</gene>
<dbReference type="AlphaFoldDB" id="A0A7J6EZL8"/>
<dbReference type="Proteomes" id="UP000525078">
    <property type="component" value="Unassembled WGS sequence"/>
</dbReference>
<dbReference type="InterPro" id="IPR013899">
    <property type="entry name" value="DUF1771"/>
</dbReference>
<dbReference type="Proteomes" id="UP000583929">
    <property type="component" value="Unassembled WGS sequence"/>
</dbReference>
<dbReference type="EMBL" id="JAATIP010000172">
    <property type="protein sequence ID" value="KAF4363798.1"/>
    <property type="molecule type" value="Genomic_DNA"/>
</dbReference>
<evidence type="ECO:0000313" key="6">
    <source>
        <dbReference type="Proteomes" id="UP000583929"/>
    </source>
</evidence>
<feature type="compositionally biased region" description="Basic and acidic residues" evidence="1">
    <location>
        <begin position="199"/>
        <end position="211"/>
    </location>
</feature>
<evidence type="ECO:0000313" key="5">
    <source>
        <dbReference type="Proteomes" id="UP000525078"/>
    </source>
</evidence>
<sequence>MAGGTTIVEAVKEFSKENGSFHNMKNQGKSGVNGTVRGKGDLPYAFFSKEQDSSSSSCSVAVDGEEIGGIEDSLESLCVSVSERSKYRSASIGTVSSIIGKDYVKTAQFKQGYVKANKSMKLNSKVLPVSEPLIREAKLNSEKDDNVHDDMEEFLFHMLGDGFQLERDVIRQVLDACGYDMPKSMEKLLDISIATLDEKSESDSGSTDKDTASNSSEDFSVVGNRKNNLERDILTSLFCAPDTNKNDFVLPNKVRVKTTKSRGLFGDAVKEPLQDSILEVEQNITSVEPRKKDEYDQDEERYQAVRRGVKENSELMKQYYKSAVEALTKGDGDLFEKLKEQGEIYYKKAREAHEESCKMILETSKDVETEEDMEEDLRDYDAKGAVRLLRDLLSSLSGISSIQYLKLILDSKGEEDSSKGLRRRRVLKLLEKESIEWTEEGESSGTICIRLDRINPRRLSFVKK</sequence>